<dbReference type="Pfam" id="PF05954">
    <property type="entry name" value="Phage_GPD"/>
    <property type="match status" value="1"/>
</dbReference>
<evidence type="ECO:0000313" key="2">
    <source>
        <dbReference type="Proteomes" id="UP000273828"/>
    </source>
</evidence>
<comment type="caution">
    <text evidence="1">The sequence shown here is derived from an EMBL/GenBank/DDBJ whole genome shotgun (WGS) entry which is preliminary data.</text>
</comment>
<dbReference type="RefSeq" id="WP_243641434.1">
    <property type="nucleotide sequence ID" value="NZ_REFY01000005.1"/>
</dbReference>
<dbReference type="EMBL" id="REFY01000005">
    <property type="protein sequence ID" value="RQG88006.1"/>
    <property type="molecule type" value="Genomic_DNA"/>
</dbReference>
<gene>
    <name evidence="1" type="ORF">EA462_14205</name>
</gene>
<dbReference type="Gene3D" id="4.10.220.110">
    <property type="match status" value="1"/>
</dbReference>
<proteinExistence type="predicted"/>
<reference evidence="1 2" key="1">
    <citation type="submission" date="2018-10" db="EMBL/GenBank/DDBJ databases">
        <title>Natrarchaeobius chitinivorans gen. nov., sp. nov., and Natrarchaeobius haloalkaliphilus sp. nov., alkaliphilic, chitin-utilizing haloarchaea from hypersaline alkaline lakes.</title>
        <authorList>
            <person name="Sorokin D.Y."/>
            <person name="Elcheninov A.G."/>
            <person name="Kostrikina N.A."/>
            <person name="Bale N.J."/>
            <person name="Sinninghe Damste J.S."/>
            <person name="Khijniak T.V."/>
            <person name="Kublanov I.V."/>
            <person name="Toshchakov S.V."/>
        </authorList>
    </citation>
    <scope>NUCLEOTIDE SEQUENCE [LARGE SCALE GENOMIC DNA]</scope>
    <source>
        <strain evidence="1 2">AArcht-Sl</strain>
    </source>
</reference>
<accession>A0A3N6LJ01</accession>
<name>A0A3N6LJ01_9EURY</name>
<dbReference type="AlphaFoldDB" id="A0A3N6LJ01"/>
<dbReference type="Gene3D" id="2.30.110.50">
    <property type="match status" value="1"/>
</dbReference>
<keyword evidence="2" id="KW-1185">Reference proteome</keyword>
<dbReference type="Gene3D" id="3.55.50.10">
    <property type="entry name" value="Baseplate protein-like domains"/>
    <property type="match status" value="1"/>
</dbReference>
<evidence type="ECO:0008006" key="3">
    <source>
        <dbReference type="Google" id="ProtNLM"/>
    </source>
</evidence>
<evidence type="ECO:0000313" key="1">
    <source>
        <dbReference type="EMBL" id="RQG88006.1"/>
    </source>
</evidence>
<dbReference type="SUPFAM" id="SSF69279">
    <property type="entry name" value="Phage tail proteins"/>
    <property type="match status" value="1"/>
</dbReference>
<protein>
    <recommendedName>
        <fullName evidence="3">Phage late control D family protein</fullName>
    </recommendedName>
</protein>
<sequence>MYPGAKAAQFVVKIGTETFREYSESVSEVTVDTAVDGADRCRIALTPPFDHEFGSFKNVALDSIGPGTGVSVGMAYGEESSAQLFSGEVETVEPTFPTAEPPWIVVTAYGHSRKMMRGTRSDSWKGKSLEAIVESIASNYFEDIEIEDGGITPQGVIQDNESDYRFLKRVAAKYGFEFFSSAGTLYFVPRDGGVSPGDPVTTLTYGSSLESFSATTKALRHGAVVVKYWDRERRKKISAEANNGSGGSPEVFRIRVSSQAEAQRIADSKLHTSRVTGVAKTFGIPSLVAGEVVELTGFSSEYEKNYYITDAIHRIGDDGYKTEFEVRGL</sequence>
<organism evidence="1 2">
    <name type="scientific">Natrarchaeobius halalkaliphilus</name>
    <dbReference type="NCBI Taxonomy" id="1679091"/>
    <lineage>
        <taxon>Archaea</taxon>
        <taxon>Methanobacteriati</taxon>
        <taxon>Methanobacteriota</taxon>
        <taxon>Stenosarchaea group</taxon>
        <taxon>Halobacteria</taxon>
        <taxon>Halobacteriales</taxon>
        <taxon>Natrialbaceae</taxon>
        <taxon>Natrarchaeobius</taxon>
    </lineage>
</organism>
<dbReference type="Proteomes" id="UP000273828">
    <property type="component" value="Unassembled WGS sequence"/>
</dbReference>